<gene>
    <name evidence="1" type="ORF">C2G38_2200444</name>
</gene>
<accession>A0A397UQD4</accession>
<sequence length="72" mass="8305">MEYLELTSSFNDVVLPTAWDMKNNSQSINIDSSGLKMNYTDKKREVIQKASRFNKYLDDREAAIIQANHPIP</sequence>
<organism evidence="1 2">
    <name type="scientific">Gigaspora rosea</name>
    <dbReference type="NCBI Taxonomy" id="44941"/>
    <lineage>
        <taxon>Eukaryota</taxon>
        <taxon>Fungi</taxon>
        <taxon>Fungi incertae sedis</taxon>
        <taxon>Mucoromycota</taxon>
        <taxon>Glomeromycotina</taxon>
        <taxon>Glomeromycetes</taxon>
        <taxon>Diversisporales</taxon>
        <taxon>Gigasporaceae</taxon>
        <taxon>Gigaspora</taxon>
    </lineage>
</organism>
<name>A0A397UQD4_9GLOM</name>
<keyword evidence="2" id="KW-1185">Reference proteome</keyword>
<proteinExistence type="predicted"/>
<dbReference type="OrthoDB" id="2479126at2759"/>
<protein>
    <submittedName>
        <fullName evidence="1">Uncharacterized protein</fullName>
    </submittedName>
</protein>
<dbReference type="EMBL" id="QKWP01001016">
    <property type="protein sequence ID" value="RIB12525.1"/>
    <property type="molecule type" value="Genomic_DNA"/>
</dbReference>
<dbReference type="Proteomes" id="UP000266673">
    <property type="component" value="Unassembled WGS sequence"/>
</dbReference>
<evidence type="ECO:0000313" key="2">
    <source>
        <dbReference type="Proteomes" id="UP000266673"/>
    </source>
</evidence>
<reference evidence="1 2" key="1">
    <citation type="submission" date="2018-06" db="EMBL/GenBank/DDBJ databases">
        <title>Comparative genomics reveals the genomic features of Rhizophagus irregularis, R. cerebriforme, R. diaphanum and Gigaspora rosea, and their symbiotic lifestyle signature.</title>
        <authorList>
            <person name="Morin E."/>
            <person name="San Clemente H."/>
            <person name="Chen E.C.H."/>
            <person name="De La Providencia I."/>
            <person name="Hainaut M."/>
            <person name="Kuo A."/>
            <person name="Kohler A."/>
            <person name="Murat C."/>
            <person name="Tang N."/>
            <person name="Roy S."/>
            <person name="Loubradou J."/>
            <person name="Henrissat B."/>
            <person name="Grigoriev I.V."/>
            <person name="Corradi N."/>
            <person name="Roux C."/>
            <person name="Martin F.M."/>
        </authorList>
    </citation>
    <scope>NUCLEOTIDE SEQUENCE [LARGE SCALE GENOMIC DNA]</scope>
    <source>
        <strain evidence="1 2">DAOM 194757</strain>
    </source>
</reference>
<comment type="caution">
    <text evidence="1">The sequence shown here is derived from an EMBL/GenBank/DDBJ whole genome shotgun (WGS) entry which is preliminary data.</text>
</comment>
<evidence type="ECO:0000313" key="1">
    <source>
        <dbReference type="EMBL" id="RIB12525.1"/>
    </source>
</evidence>
<dbReference type="AlphaFoldDB" id="A0A397UQD4"/>